<feature type="compositionally biased region" description="Low complexity" evidence="1">
    <location>
        <begin position="221"/>
        <end position="230"/>
    </location>
</feature>
<reference evidence="3" key="1">
    <citation type="journal article" date="2021" name="Nat. Commun.">
        <title>Genetic determinants of endophytism in the Arabidopsis root mycobiome.</title>
        <authorList>
            <person name="Mesny F."/>
            <person name="Miyauchi S."/>
            <person name="Thiergart T."/>
            <person name="Pickel B."/>
            <person name="Atanasova L."/>
            <person name="Karlsson M."/>
            <person name="Huettel B."/>
            <person name="Barry K.W."/>
            <person name="Haridas S."/>
            <person name="Chen C."/>
            <person name="Bauer D."/>
            <person name="Andreopoulos W."/>
            <person name="Pangilinan J."/>
            <person name="LaButti K."/>
            <person name="Riley R."/>
            <person name="Lipzen A."/>
            <person name="Clum A."/>
            <person name="Drula E."/>
            <person name="Henrissat B."/>
            <person name="Kohler A."/>
            <person name="Grigoriev I.V."/>
            <person name="Martin F.M."/>
            <person name="Hacquard S."/>
        </authorList>
    </citation>
    <scope>NUCLEOTIDE SEQUENCE</scope>
    <source>
        <strain evidence="3">MPI-CAGE-CH-0243</strain>
    </source>
</reference>
<keyword evidence="2" id="KW-1133">Transmembrane helix</keyword>
<evidence type="ECO:0000256" key="1">
    <source>
        <dbReference type="SAM" id="MobiDB-lite"/>
    </source>
</evidence>
<dbReference type="OrthoDB" id="3210850at2759"/>
<keyword evidence="2" id="KW-0812">Transmembrane</keyword>
<feature type="transmembrane region" description="Helical" evidence="2">
    <location>
        <begin position="84"/>
        <end position="105"/>
    </location>
</feature>
<evidence type="ECO:0008006" key="5">
    <source>
        <dbReference type="Google" id="ProtNLM"/>
    </source>
</evidence>
<feature type="region of interest" description="Disordered" evidence="1">
    <location>
        <begin position="318"/>
        <end position="341"/>
    </location>
</feature>
<name>A0A9P9EJC6_9PLEO</name>
<accession>A0A9P9EJC6</accession>
<dbReference type="AlphaFoldDB" id="A0A9P9EJC6"/>
<evidence type="ECO:0000313" key="4">
    <source>
        <dbReference type="Proteomes" id="UP000700596"/>
    </source>
</evidence>
<feature type="transmembrane region" description="Helical" evidence="2">
    <location>
        <begin position="168"/>
        <end position="189"/>
    </location>
</feature>
<dbReference type="PANTHER" id="PTHR38848:SF3">
    <property type="entry name" value="G-PROTEIN COUPLED RECEPTORS FAMILY 3 PROFILE DOMAIN-CONTAINING PROTEIN"/>
    <property type="match status" value="1"/>
</dbReference>
<feature type="transmembrane region" description="Helical" evidence="2">
    <location>
        <begin position="7"/>
        <end position="33"/>
    </location>
</feature>
<gene>
    <name evidence="3" type="ORF">B0J11DRAFT_500403</name>
</gene>
<feature type="transmembrane region" description="Helical" evidence="2">
    <location>
        <begin position="125"/>
        <end position="147"/>
    </location>
</feature>
<evidence type="ECO:0000313" key="3">
    <source>
        <dbReference type="EMBL" id="KAH7138162.1"/>
    </source>
</evidence>
<sequence length="341" mass="38173">MWKKIPLASWLLLIIYVDSTLFVFASAVVTRGFGINESEGICEGAILLCLICYMTTKVLIYYFLVERAYIIRGSRLPRMKTKLYVFNCFGMILPYLVIIVMNFVWRISYINDSGVCIIGMQKIAMMPLITFDVVLNVYLTILFIIPLRQLYSYQHNTNRALRTMALRTFLGSCATLTSSVVNLTILMVLKGEPGWICLMCCNADILFCVLVLHWISQRESSNISSSNGSQPTANNVNGSAHGTMNRDGLASPGQWRESISKRVDGVLQEPKKVHGGTITTEIKSMPHGMHDEDPDNIVELHQIRVHTQQIQEIEIDGRSESELVGNASGFGGRSSSSEKMV</sequence>
<feature type="compositionally biased region" description="Polar residues" evidence="1">
    <location>
        <begin position="231"/>
        <end position="242"/>
    </location>
</feature>
<comment type="caution">
    <text evidence="3">The sequence shown here is derived from an EMBL/GenBank/DDBJ whole genome shotgun (WGS) entry which is preliminary data.</text>
</comment>
<feature type="region of interest" description="Disordered" evidence="1">
    <location>
        <begin position="221"/>
        <end position="253"/>
    </location>
</feature>
<keyword evidence="4" id="KW-1185">Reference proteome</keyword>
<feature type="transmembrane region" description="Helical" evidence="2">
    <location>
        <begin position="195"/>
        <end position="215"/>
    </location>
</feature>
<protein>
    <recommendedName>
        <fullName evidence="5">Transmembrane protein</fullName>
    </recommendedName>
</protein>
<organism evidence="3 4">
    <name type="scientific">Dendryphion nanum</name>
    <dbReference type="NCBI Taxonomy" id="256645"/>
    <lineage>
        <taxon>Eukaryota</taxon>
        <taxon>Fungi</taxon>
        <taxon>Dikarya</taxon>
        <taxon>Ascomycota</taxon>
        <taxon>Pezizomycotina</taxon>
        <taxon>Dothideomycetes</taxon>
        <taxon>Pleosporomycetidae</taxon>
        <taxon>Pleosporales</taxon>
        <taxon>Torulaceae</taxon>
        <taxon>Dendryphion</taxon>
    </lineage>
</organism>
<proteinExistence type="predicted"/>
<keyword evidence="2" id="KW-0472">Membrane</keyword>
<dbReference type="EMBL" id="JAGMWT010000001">
    <property type="protein sequence ID" value="KAH7138162.1"/>
    <property type="molecule type" value="Genomic_DNA"/>
</dbReference>
<evidence type="ECO:0000256" key="2">
    <source>
        <dbReference type="SAM" id="Phobius"/>
    </source>
</evidence>
<dbReference type="Proteomes" id="UP000700596">
    <property type="component" value="Unassembled WGS sequence"/>
</dbReference>
<feature type="transmembrane region" description="Helical" evidence="2">
    <location>
        <begin position="45"/>
        <end position="64"/>
    </location>
</feature>
<dbReference type="PANTHER" id="PTHR38848">
    <property type="entry name" value="G-PROTEIN COUPLED RECEPTORS FAMILY 3 PROFILE DOMAIN-CONTAINING PROTEIN"/>
    <property type="match status" value="1"/>
</dbReference>